<evidence type="ECO:0000256" key="2">
    <source>
        <dbReference type="ARBA" id="ARBA00004687"/>
    </source>
</evidence>
<dbReference type="HOGENOM" id="CLU_007676_0_0_1"/>
<evidence type="ECO:0000256" key="9">
    <source>
        <dbReference type="ARBA" id="ARBA00022989"/>
    </source>
</evidence>
<dbReference type="PANTHER" id="PTHR12250">
    <property type="entry name" value="PHOSPHATIDYLINOSITOL GLYCAN, CLASS N"/>
    <property type="match status" value="1"/>
</dbReference>
<feature type="transmembrane region" description="Helical" evidence="12">
    <location>
        <begin position="626"/>
        <end position="646"/>
    </location>
</feature>
<dbReference type="EMBL" id="CH902617">
    <property type="protein sequence ID" value="EDV43087.1"/>
    <property type="molecule type" value="Genomic_DNA"/>
</dbReference>
<dbReference type="PhylomeDB" id="B3LZU3"/>
<dbReference type="Pfam" id="PF04987">
    <property type="entry name" value="PigN"/>
    <property type="match status" value="1"/>
</dbReference>
<keyword evidence="7 12" id="KW-0812">Transmembrane</keyword>
<keyword evidence="15" id="KW-1185">Reference proteome</keyword>
<dbReference type="EC" id="2.-.-.-" evidence="12"/>
<dbReference type="KEGG" id="dan:6499489"/>
<evidence type="ECO:0000256" key="5">
    <source>
        <dbReference type="ARBA" id="ARBA00022502"/>
    </source>
</evidence>
<keyword evidence="10 12" id="KW-0472">Membrane</keyword>
<comment type="function">
    <text evidence="12">Ethanolamine phosphate transferase involved in glycosylphosphatidylinositol-anchor biosynthesis. Transfers ethanolamine phosphate to the first alpha-1,4-linked mannose of the glycosylphosphatidylinositol precursor of GPI-anchor.</text>
</comment>
<keyword evidence="5 12" id="KW-0337">GPI-anchor biosynthesis</keyword>
<evidence type="ECO:0000256" key="1">
    <source>
        <dbReference type="ARBA" id="ARBA00004477"/>
    </source>
</evidence>
<dbReference type="InParanoid" id="B3LZU3"/>
<feature type="transmembrane region" description="Helical" evidence="12">
    <location>
        <begin position="685"/>
        <end position="710"/>
    </location>
</feature>
<dbReference type="InterPro" id="IPR002591">
    <property type="entry name" value="Phosphodiest/P_Trfase"/>
</dbReference>
<evidence type="ECO:0000313" key="14">
    <source>
        <dbReference type="EMBL" id="EDV43087.1"/>
    </source>
</evidence>
<keyword evidence="9 12" id="KW-1133">Transmembrane helix</keyword>
<dbReference type="eggNOG" id="KOG2124">
    <property type="taxonomic scope" value="Eukaryota"/>
</dbReference>
<evidence type="ECO:0000256" key="11">
    <source>
        <dbReference type="ARBA" id="ARBA00023180"/>
    </source>
</evidence>
<dbReference type="UniPathway" id="UPA00196"/>
<feature type="transmembrane region" description="Helical" evidence="12">
    <location>
        <begin position="652"/>
        <end position="673"/>
    </location>
</feature>
<keyword evidence="6 12" id="KW-0808">Transferase</keyword>
<dbReference type="AlphaFoldDB" id="B3LZU3"/>
<dbReference type="Pfam" id="PF01663">
    <property type="entry name" value="Phosphodiest"/>
    <property type="match status" value="1"/>
</dbReference>
<dbReference type="Proteomes" id="UP000007801">
    <property type="component" value="Unassembled WGS sequence"/>
</dbReference>
<dbReference type="InterPro" id="IPR017850">
    <property type="entry name" value="Alkaline_phosphatase_core_sf"/>
</dbReference>
<dbReference type="CDD" id="cd16020">
    <property type="entry name" value="GPI_EPT_1"/>
    <property type="match status" value="1"/>
</dbReference>
<gene>
    <name evidence="14" type="primary">Dana\GF16695</name>
    <name evidence="14" type="synonym">dana_GLEANR_17960</name>
    <name evidence="14" type="ORF">GF16695</name>
</gene>
<evidence type="ECO:0000256" key="7">
    <source>
        <dbReference type="ARBA" id="ARBA00022692"/>
    </source>
</evidence>
<comment type="subcellular location">
    <subcellularLocation>
        <location evidence="1 12">Endoplasmic reticulum membrane</location>
        <topology evidence="1 12">Multi-pass membrane protein</topology>
    </subcellularLocation>
</comment>
<dbReference type="Gene3D" id="3.40.720.10">
    <property type="entry name" value="Alkaline Phosphatase, subunit A"/>
    <property type="match status" value="1"/>
</dbReference>
<feature type="transmembrane region" description="Helical" evidence="12">
    <location>
        <begin position="463"/>
        <end position="484"/>
    </location>
</feature>
<organism evidence="14 15">
    <name type="scientific">Drosophila ananassae</name>
    <name type="common">Fruit fly</name>
    <dbReference type="NCBI Taxonomy" id="7217"/>
    <lineage>
        <taxon>Eukaryota</taxon>
        <taxon>Metazoa</taxon>
        <taxon>Ecdysozoa</taxon>
        <taxon>Arthropoda</taxon>
        <taxon>Hexapoda</taxon>
        <taxon>Insecta</taxon>
        <taxon>Pterygota</taxon>
        <taxon>Neoptera</taxon>
        <taxon>Endopterygota</taxon>
        <taxon>Diptera</taxon>
        <taxon>Brachycera</taxon>
        <taxon>Muscomorpha</taxon>
        <taxon>Ephydroidea</taxon>
        <taxon>Drosophilidae</taxon>
        <taxon>Drosophila</taxon>
        <taxon>Sophophora</taxon>
    </lineage>
</organism>
<feature type="transmembrane region" description="Helical" evidence="12">
    <location>
        <begin position="771"/>
        <end position="793"/>
    </location>
</feature>
<dbReference type="GeneID" id="6499489"/>
<dbReference type="InterPro" id="IPR037671">
    <property type="entry name" value="PIGN_N"/>
</dbReference>
<evidence type="ECO:0000256" key="12">
    <source>
        <dbReference type="RuleBase" id="RU367138"/>
    </source>
</evidence>
<dbReference type="OrthoDB" id="2748310at2759"/>
<comment type="similarity">
    <text evidence="3 12">Belongs to the PIGG/PIGN/PIGO family. PIGN subfamily.</text>
</comment>
<evidence type="ECO:0000313" key="15">
    <source>
        <dbReference type="Proteomes" id="UP000007801"/>
    </source>
</evidence>
<keyword evidence="8 12" id="KW-0256">Endoplasmic reticulum</keyword>
<dbReference type="SUPFAM" id="SSF53649">
    <property type="entry name" value="Alkaline phosphatase-like"/>
    <property type="match status" value="1"/>
</dbReference>
<dbReference type="STRING" id="7217.B3LZU3"/>
<evidence type="ECO:0000256" key="4">
    <source>
        <dbReference type="ARBA" id="ARBA00020831"/>
    </source>
</evidence>
<dbReference type="InterPro" id="IPR007070">
    <property type="entry name" value="GPI_EtnP_transferase_1"/>
</dbReference>
<dbReference type="GO" id="GO:0006506">
    <property type="term" value="P:GPI anchor biosynthetic process"/>
    <property type="evidence" value="ECO:0007669"/>
    <property type="project" value="UniProtKB-UniPathway"/>
</dbReference>
<dbReference type="PANTHER" id="PTHR12250:SF0">
    <property type="entry name" value="GPI ETHANOLAMINE PHOSPHATE TRANSFERASE 1"/>
    <property type="match status" value="1"/>
</dbReference>
<protein>
    <recommendedName>
        <fullName evidence="4 12">GPI ethanolamine phosphate transferase 1</fullName>
        <ecNumber evidence="12">2.-.-.-</ecNumber>
    </recommendedName>
</protein>
<feature type="domain" description="GPI ethanolamine phosphate transferase 1 C-terminal" evidence="13">
    <location>
        <begin position="418"/>
        <end position="871"/>
    </location>
</feature>
<evidence type="ECO:0000256" key="3">
    <source>
        <dbReference type="ARBA" id="ARBA00008400"/>
    </source>
</evidence>
<comment type="pathway">
    <text evidence="2 12">Glycolipid biosynthesis; glycosylphosphatidylinositol-anchor biosynthesis.</text>
</comment>
<reference evidence="14 15" key="1">
    <citation type="journal article" date="2007" name="Nature">
        <title>Evolution of genes and genomes on the Drosophila phylogeny.</title>
        <authorList>
            <consortium name="Drosophila 12 Genomes Consortium"/>
            <person name="Clark A.G."/>
            <person name="Eisen M.B."/>
            <person name="Smith D.R."/>
            <person name="Bergman C.M."/>
            <person name="Oliver B."/>
            <person name="Markow T.A."/>
            <person name="Kaufman T.C."/>
            <person name="Kellis M."/>
            <person name="Gelbart W."/>
            <person name="Iyer V.N."/>
            <person name="Pollard D.A."/>
            <person name="Sackton T.B."/>
            <person name="Larracuente A.M."/>
            <person name="Singh N.D."/>
            <person name="Abad J.P."/>
            <person name="Abt D.N."/>
            <person name="Adryan B."/>
            <person name="Aguade M."/>
            <person name="Akashi H."/>
            <person name="Anderson W.W."/>
            <person name="Aquadro C.F."/>
            <person name="Ardell D.H."/>
            <person name="Arguello R."/>
            <person name="Artieri C.G."/>
            <person name="Barbash D.A."/>
            <person name="Barker D."/>
            <person name="Barsanti P."/>
            <person name="Batterham P."/>
            <person name="Batzoglou S."/>
            <person name="Begun D."/>
            <person name="Bhutkar A."/>
            <person name="Blanco E."/>
            <person name="Bosak S.A."/>
            <person name="Bradley R.K."/>
            <person name="Brand A.D."/>
            <person name="Brent M.R."/>
            <person name="Brooks A.N."/>
            <person name="Brown R.H."/>
            <person name="Butlin R.K."/>
            <person name="Caggese C."/>
            <person name="Calvi B.R."/>
            <person name="Bernardo de Carvalho A."/>
            <person name="Caspi A."/>
            <person name="Castrezana S."/>
            <person name="Celniker S.E."/>
            <person name="Chang J.L."/>
            <person name="Chapple C."/>
            <person name="Chatterji S."/>
            <person name="Chinwalla A."/>
            <person name="Civetta A."/>
            <person name="Clifton S.W."/>
            <person name="Comeron J.M."/>
            <person name="Costello J.C."/>
            <person name="Coyne J.A."/>
            <person name="Daub J."/>
            <person name="David R.G."/>
            <person name="Delcher A.L."/>
            <person name="Delehaunty K."/>
            <person name="Do C.B."/>
            <person name="Ebling H."/>
            <person name="Edwards K."/>
            <person name="Eickbush T."/>
            <person name="Evans J.D."/>
            <person name="Filipski A."/>
            <person name="Findeiss S."/>
            <person name="Freyhult E."/>
            <person name="Fulton L."/>
            <person name="Fulton R."/>
            <person name="Garcia A.C."/>
            <person name="Gardiner A."/>
            <person name="Garfield D.A."/>
            <person name="Garvin B.E."/>
            <person name="Gibson G."/>
            <person name="Gilbert D."/>
            <person name="Gnerre S."/>
            <person name="Godfrey J."/>
            <person name="Good R."/>
            <person name="Gotea V."/>
            <person name="Gravely B."/>
            <person name="Greenberg A.J."/>
            <person name="Griffiths-Jones S."/>
            <person name="Gross S."/>
            <person name="Guigo R."/>
            <person name="Gustafson E.A."/>
            <person name="Haerty W."/>
            <person name="Hahn M.W."/>
            <person name="Halligan D.L."/>
            <person name="Halpern A.L."/>
            <person name="Halter G.M."/>
            <person name="Han M.V."/>
            <person name="Heger A."/>
            <person name="Hillier L."/>
            <person name="Hinrichs A.S."/>
            <person name="Holmes I."/>
            <person name="Hoskins R.A."/>
            <person name="Hubisz M.J."/>
            <person name="Hultmark D."/>
            <person name="Huntley M.A."/>
            <person name="Jaffe D.B."/>
            <person name="Jagadeeshan S."/>
            <person name="Jeck W.R."/>
            <person name="Johnson J."/>
            <person name="Jones C.D."/>
            <person name="Jordan W.C."/>
            <person name="Karpen G.H."/>
            <person name="Kataoka E."/>
            <person name="Keightley P.D."/>
            <person name="Kheradpour P."/>
            <person name="Kirkness E.F."/>
            <person name="Koerich L.B."/>
            <person name="Kristiansen K."/>
            <person name="Kudrna D."/>
            <person name="Kulathinal R.J."/>
            <person name="Kumar S."/>
            <person name="Kwok R."/>
            <person name="Lander E."/>
            <person name="Langley C.H."/>
            <person name="Lapoint R."/>
            <person name="Lazzaro B.P."/>
            <person name="Lee S.J."/>
            <person name="Levesque L."/>
            <person name="Li R."/>
            <person name="Lin C.F."/>
            <person name="Lin M.F."/>
            <person name="Lindblad-Toh K."/>
            <person name="Llopart A."/>
            <person name="Long M."/>
            <person name="Low L."/>
            <person name="Lozovsky E."/>
            <person name="Lu J."/>
            <person name="Luo M."/>
            <person name="Machado C.A."/>
            <person name="Makalowski W."/>
            <person name="Marzo M."/>
            <person name="Matsuda M."/>
            <person name="Matzkin L."/>
            <person name="McAllister B."/>
            <person name="McBride C.S."/>
            <person name="McKernan B."/>
            <person name="McKernan K."/>
            <person name="Mendez-Lago M."/>
            <person name="Minx P."/>
            <person name="Mollenhauer M.U."/>
            <person name="Montooth K."/>
            <person name="Mount S.M."/>
            <person name="Mu X."/>
            <person name="Myers E."/>
            <person name="Negre B."/>
            <person name="Newfeld S."/>
            <person name="Nielsen R."/>
            <person name="Noor M.A."/>
            <person name="O'Grady P."/>
            <person name="Pachter L."/>
            <person name="Papaceit M."/>
            <person name="Parisi M.J."/>
            <person name="Parisi M."/>
            <person name="Parts L."/>
            <person name="Pedersen J.S."/>
            <person name="Pesole G."/>
            <person name="Phillippy A.M."/>
            <person name="Ponting C.P."/>
            <person name="Pop M."/>
            <person name="Porcelli D."/>
            <person name="Powell J.R."/>
            <person name="Prohaska S."/>
            <person name="Pruitt K."/>
            <person name="Puig M."/>
            <person name="Quesneville H."/>
            <person name="Ram K.R."/>
            <person name="Rand D."/>
            <person name="Rasmussen M.D."/>
            <person name="Reed L.K."/>
            <person name="Reenan R."/>
            <person name="Reily A."/>
            <person name="Remington K.A."/>
            <person name="Rieger T.T."/>
            <person name="Ritchie M.G."/>
            <person name="Robin C."/>
            <person name="Rogers Y.H."/>
            <person name="Rohde C."/>
            <person name="Rozas J."/>
            <person name="Rubenfield M.J."/>
            <person name="Ruiz A."/>
            <person name="Russo S."/>
            <person name="Salzberg S.L."/>
            <person name="Sanchez-Gracia A."/>
            <person name="Saranga D.J."/>
            <person name="Sato H."/>
            <person name="Schaeffer S.W."/>
            <person name="Schatz M.C."/>
            <person name="Schlenke T."/>
            <person name="Schwartz R."/>
            <person name="Segarra C."/>
            <person name="Singh R.S."/>
            <person name="Sirot L."/>
            <person name="Sirota M."/>
            <person name="Sisneros N.B."/>
            <person name="Smith C.D."/>
            <person name="Smith T.F."/>
            <person name="Spieth J."/>
            <person name="Stage D.E."/>
            <person name="Stark A."/>
            <person name="Stephan W."/>
            <person name="Strausberg R.L."/>
            <person name="Strempel S."/>
            <person name="Sturgill D."/>
            <person name="Sutton G."/>
            <person name="Sutton G.G."/>
            <person name="Tao W."/>
            <person name="Teichmann S."/>
            <person name="Tobari Y.N."/>
            <person name="Tomimura Y."/>
            <person name="Tsolas J.M."/>
            <person name="Valente V.L."/>
            <person name="Venter E."/>
            <person name="Venter J.C."/>
            <person name="Vicario S."/>
            <person name="Vieira F.G."/>
            <person name="Vilella A.J."/>
            <person name="Villasante A."/>
            <person name="Walenz B."/>
            <person name="Wang J."/>
            <person name="Wasserman M."/>
            <person name="Watts T."/>
            <person name="Wilson D."/>
            <person name="Wilson R.K."/>
            <person name="Wing R.A."/>
            <person name="Wolfner M.F."/>
            <person name="Wong A."/>
            <person name="Wong G.K."/>
            <person name="Wu C.I."/>
            <person name="Wu G."/>
            <person name="Yamamoto D."/>
            <person name="Yang H.P."/>
            <person name="Yang S.P."/>
            <person name="Yorke J.A."/>
            <person name="Yoshida K."/>
            <person name="Zdobnov E."/>
            <person name="Zhang P."/>
            <person name="Zhang Y."/>
            <person name="Zimin A.V."/>
            <person name="Baldwin J."/>
            <person name="Abdouelleil A."/>
            <person name="Abdulkadir J."/>
            <person name="Abebe A."/>
            <person name="Abera B."/>
            <person name="Abreu J."/>
            <person name="Acer S.C."/>
            <person name="Aftuck L."/>
            <person name="Alexander A."/>
            <person name="An P."/>
            <person name="Anderson E."/>
            <person name="Anderson S."/>
            <person name="Arachi H."/>
            <person name="Azer M."/>
            <person name="Bachantsang P."/>
            <person name="Barry A."/>
            <person name="Bayul T."/>
            <person name="Berlin A."/>
            <person name="Bessette D."/>
            <person name="Bloom T."/>
            <person name="Blye J."/>
            <person name="Boguslavskiy L."/>
            <person name="Bonnet C."/>
            <person name="Boukhgalter B."/>
            <person name="Bourzgui I."/>
            <person name="Brown A."/>
            <person name="Cahill P."/>
            <person name="Channer S."/>
            <person name="Cheshatsang Y."/>
            <person name="Chuda L."/>
            <person name="Citroen M."/>
            <person name="Collymore A."/>
            <person name="Cooke P."/>
            <person name="Costello M."/>
            <person name="D'Aco K."/>
            <person name="Daza R."/>
            <person name="De Haan G."/>
            <person name="DeGray S."/>
            <person name="DeMaso C."/>
            <person name="Dhargay N."/>
            <person name="Dooley K."/>
            <person name="Dooley E."/>
            <person name="Doricent M."/>
            <person name="Dorje P."/>
            <person name="Dorjee K."/>
            <person name="Dupes A."/>
            <person name="Elong R."/>
            <person name="Falk J."/>
            <person name="Farina A."/>
            <person name="Faro S."/>
            <person name="Ferguson D."/>
            <person name="Fisher S."/>
            <person name="Foley C.D."/>
            <person name="Franke A."/>
            <person name="Friedrich D."/>
            <person name="Gadbois L."/>
            <person name="Gearin G."/>
            <person name="Gearin C.R."/>
            <person name="Giannoukos G."/>
            <person name="Goode T."/>
            <person name="Graham J."/>
            <person name="Grandbois E."/>
            <person name="Grewal S."/>
            <person name="Gyaltsen K."/>
            <person name="Hafez N."/>
            <person name="Hagos B."/>
            <person name="Hall J."/>
            <person name="Henson C."/>
            <person name="Hollinger A."/>
            <person name="Honan T."/>
            <person name="Huard M.D."/>
            <person name="Hughes L."/>
            <person name="Hurhula B."/>
            <person name="Husby M.E."/>
            <person name="Kamat A."/>
            <person name="Kanga B."/>
            <person name="Kashin S."/>
            <person name="Khazanovich D."/>
            <person name="Kisner P."/>
            <person name="Lance K."/>
            <person name="Lara M."/>
            <person name="Lee W."/>
            <person name="Lennon N."/>
            <person name="Letendre F."/>
            <person name="LeVine R."/>
            <person name="Lipovsky A."/>
            <person name="Liu X."/>
            <person name="Liu J."/>
            <person name="Liu S."/>
            <person name="Lokyitsang T."/>
            <person name="Lokyitsang Y."/>
            <person name="Lubonja R."/>
            <person name="Lui A."/>
            <person name="MacDonald P."/>
            <person name="Magnisalis V."/>
            <person name="Maru K."/>
            <person name="Matthews C."/>
            <person name="McCusker W."/>
            <person name="McDonough S."/>
            <person name="Mehta T."/>
            <person name="Meldrim J."/>
            <person name="Meneus L."/>
            <person name="Mihai O."/>
            <person name="Mihalev A."/>
            <person name="Mihova T."/>
            <person name="Mittelman R."/>
            <person name="Mlenga V."/>
            <person name="Montmayeur A."/>
            <person name="Mulrain L."/>
            <person name="Navidi A."/>
            <person name="Naylor J."/>
            <person name="Negash T."/>
            <person name="Nguyen T."/>
            <person name="Nguyen N."/>
            <person name="Nicol R."/>
            <person name="Norbu C."/>
            <person name="Norbu N."/>
            <person name="Novod N."/>
            <person name="O'Neill B."/>
            <person name="Osman S."/>
            <person name="Markiewicz E."/>
            <person name="Oyono O.L."/>
            <person name="Patti C."/>
            <person name="Phunkhang P."/>
            <person name="Pierre F."/>
            <person name="Priest M."/>
            <person name="Raghuraman S."/>
            <person name="Rege F."/>
            <person name="Reyes R."/>
            <person name="Rise C."/>
            <person name="Rogov P."/>
            <person name="Ross K."/>
            <person name="Ryan E."/>
            <person name="Settipalli S."/>
            <person name="Shea T."/>
            <person name="Sherpa N."/>
            <person name="Shi L."/>
            <person name="Shih D."/>
            <person name="Sparrow T."/>
            <person name="Spaulding J."/>
            <person name="Stalker J."/>
            <person name="Stange-Thomann N."/>
            <person name="Stavropoulos S."/>
            <person name="Stone C."/>
            <person name="Strader C."/>
            <person name="Tesfaye S."/>
            <person name="Thomson T."/>
            <person name="Thoulutsang Y."/>
            <person name="Thoulutsang D."/>
            <person name="Topham K."/>
            <person name="Topping I."/>
            <person name="Tsamla T."/>
            <person name="Vassiliev H."/>
            <person name="Vo A."/>
            <person name="Wangchuk T."/>
            <person name="Wangdi T."/>
            <person name="Weiand M."/>
            <person name="Wilkinson J."/>
            <person name="Wilson A."/>
            <person name="Yadav S."/>
            <person name="Young G."/>
            <person name="Yu Q."/>
            <person name="Zembek L."/>
            <person name="Zhong D."/>
            <person name="Zimmer A."/>
            <person name="Zwirko Z."/>
            <person name="Jaffe D.B."/>
            <person name="Alvarez P."/>
            <person name="Brockman W."/>
            <person name="Butler J."/>
            <person name="Chin C."/>
            <person name="Gnerre S."/>
            <person name="Grabherr M."/>
            <person name="Kleber M."/>
            <person name="Mauceli E."/>
            <person name="MacCallum I."/>
        </authorList>
    </citation>
    <scope>NUCLEOTIDE SEQUENCE [LARGE SCALE GENOMIC DNA]</scope>
    <source>
        <strain evidence="15">Tucson 14024-0371.13</strain>
    </source>
</reference>
<evidence type="ECO:0000256" key="8">
    <source>
        <dbReference type="ARBA" id="ARBA00022824"/>
    </source>
</evidence>
<dbReference type="GO" id="GO:0005789">
    <property type="term" value="C:endoplasmic reticulum membrane"/>
    <property type="evidence" value="ECO:0007669"/>
    <property type="project" value="UniProtKB-SubCell"/>
</dbReference>
<feature type="transmembrane region" description="Helical" evidence="12">
    <location>
        <begin position="568"/>
        <end position="583"/>
    </location>
</feature>
<feature type="transmembrane region" description="Helical" evidence="12">
    <location>
        <begin position="846"/>
        <end position="866"/>
    </location>
</feature>
<evidence type="ECO:0000256" key="6">
    <source>
        <dbReference type="ARBA" id="ARBA00022679"/>
    </source>
</evidence>
<dbReference type="OMA" id="HIMLTTS"/>
<feature type="transmembrane region" description="Helical" evidence="12">
    <location>
        <begin position="427"/>
        <end position="451"/>
    </location>
</feature>
<sequence length="933" mass="105245">MWKVQALVVHLLLLGSILTIYFQTTVLSGLNPMPDMRDLGLEPPADRLVVFVSDGLRAGSILENNCSNVPDLRSFFEDRGLVGISKASSPTVTRPGHIAIFAGFNEDPAAALTNFGWNPSNYDTVFNRSRNAIGWMDKLVADIFTQLPNGGQQLHFNTFKKTDISGTLRNDEKVYREVKEFLTNEDNVQPLRKATAVVFFIYLVDMDFAGHAFMPTSRRFREMLNTTQWIIRETHDLFESVFNDSGTAYILTSDHGMSNSGLHGGGGKNEVETPLILWGSGVNHLAPSGGKNFTANEDGLILPLHFIDQIQLAPLMSALIGLPPPMNNMALLPKEFLNASAEYKFHALHLNVLQLLKQAQILIHRHENSIFCDYLPKFDDLTSEKIDAYIKVVKLLLAEENILKATTLSQDTGKLAQQCLDYYHSYYHIPLLVSTTLSYVAWFFCLLMQLTRESSHPRSPRKGYLTYPTLIISLAGLMVVPVIVLQNVPYLTAFYLVLPLGLLVVALAERPLEGQSIALPVLHLIGIVVPAGLLILMAFENTHIGILYGLLTIFGNTKAFCHQSWKTVSWFLLVILLTVILMAKQNSWLDWLIHPIHDLVRNSHVLFVSMVLSLLRPVVMSHQLSIRVWTVNLAALLFAGYGVYQWDAEKDVCFYVYAVCWTYLAYSFLSIPYSGVKHPKRRVELIIFNMLTLHIMLTTSIESIVAQIMITEFSLNMDLLQERKLQKEIKVREDEVEEIEHIGDNQEVSEELELDRVIPSKSPLKHLKESYRYAIIFLVYFYVSFFGTGHWFFNFTFKATVSRLFLSSFSLHLSVALILLKIFIPSIIIMSSVYALVSFGRKNARSIMICVFLVNDAMSLYFCFYVENRGSWEAVRQSLDHLLVTHVFIILLLVCSWIAKALVSNTSEDKPAIVVQPASAVDNPSTLVGDSQA</sequence>
<feature type="transmembrane region" description="Helical" evidence="12">
    <location>
        <begin position="545"/>
        <end position="561"/>
    </location>
</feature>
<evidence type="ECO:0000259" key="13">
    <source>
        <dbReference type="Pfam" id="PF04987"/>
    </source>
</evidence>
<accession>B3LZU3</accession>
<dbReference type="FunFam" id="3.40.720.10:FF:000132">
    <property type="entry name" value="AT28040p"/>
    <property type="match status" value="1"/>
</dbReference>
<feature type="transmembrane region" description="Helical" evidence="12">
    <location>
        <begin position="490"/>
        <end position="508"/>
    </location>
</feature>
<feature type="transmembrane region" description="Helical" evidence="12">
    <location>
        <begin position="520"/>
        <end position="539"/>
    </location>
</feature>
<dbReference type="FunCoup" id="B3LZU3">
    <property type="interactions" value="95"/>
</dbReference>
<dbReference type="InterPro" id="IPR017852">
    <property type="entry name" value="GPI_EtnP_transferase_1_C"/>
</dbReference>
<proteinExistence type="inferred from homology"/>
<dbReference type="GO" id="GO:0051377">
    <property type="term" value="F:mannose-ethanolamine phosphotransferase activity"/>
    <property type="evidence" value="ECO:0007669"/>
    <property type="project" value="UniProtKB-UniRule"/>
</dbReference>
<keyword evidence="11" id="KW-0325">Glycoprotein</keyword>
<feature type="transmembrane region" description="Helical" evidence="12">
    <location>
        <begin position="805"/>
        <end position="834"/>
    </location>
</feature>
<evidence type="ECO:0000256" key="10">
    <source>
        <dbReference type="ARBA" id="ARBA00023136"/>
    </source>
</evidence>
<name>B3LZU3_DROAN</name>
<feature type="transmembrane region" description="Helical" evidence="12">
    <location>
        <begin position="878"/>
        <end position="899"/>
    </location>
</feature>